<protein>
    <submittedName>
        <fullName evidence="3">Uncharacterized protein</fullName>
    </submittedName>
</protein>
<keyword evidence="2" id="KW-1133">Transmembrane helix</keyword>
<accession>A0A9P4GF64</accession>
<evidence type="ECO:0000313" key="3">
    <source>
        <dbReference type="EMBL" id="KAF1844502.1"/>
    </source>
</evidence>
<organism evidence="3 4">
    <name type="scientific">Cucurbitaria berberidis CBS 394.84</name>
    <dbReference type="NCBI Taxonomy" id="1168544"/>
    <lineage>
        <taxon>Eukaryota</taxon>
        <taxon>Fungi</taxon>
        <taxon>Dikarya</taxon>
        <taxon>Ascomycota</taxon>
        <taxon>Pezizomycotina</taxon>
        <taxon>Dothideomycetes</taxon>
        <taxon>Pleosporomycetidae</taxon>
        <taxon>Pleosporales</taxon>
        <taxon>Pleosporineae</taxon>
        <taxon>Cucurbitariaceae</taxon>
        <taxon>Cucurbitaria</taxon>
    </lineage>
</organism>
<reference evidence="3" key="1">
    <citation type="submission" date="2020-01" db="EMBL/GenBank/DDBJ databases">
        <authorList>
            <consortium name="DOE Joint Genome Institute"/>
            <person name="Haridas S."/>
            <person name="Albert R."/>
            <person name="Binder M."/>
            <person name="Bloem J."/>
            <person name="Labutti K."/>
            <person name="Salamov A."/>
            <person name="Andreopoulos B."/>
            <person name="Baker S.E."/>
            <person name="Barry K."/>
            <person name="Bills G."/>
            <person name="Bluhm B.H."/>
            <person name="Cannon C."/>
            <person name="Castanera R."/>
            <person name="Culley D.E."/>
            <person name="Daum C."/>
            <person name="Ezra D."/>
            <person name="Gonzalez J.B."/>
            <person name="Henrissat B."/>
            <person name="Kuo A."/>
            <person name="Liang C."/>
            <person name="Lipzen A."/>
            <person name="Lutzoni F."/>
            <person name="Magnuson J."/>
            <person name="Mondo S."/>
            <person name="Nolan M."/>
            <person name="Ohm R."/>
            <person name="Pangilinan J."/>
            <person name="Park H.-J."/>
            <person name="Ramirez L."/>
            <person name="Alfaro M."/>
            <person name="Sun H."/>
            <person name="Tritt A."/>
            <person name="Yoshinaga Y."/>
            <person name="Zwiers L.-H."/>
            <person name="Turgeon B.G."/>
            <person name="Goodwin S.B."/>
            <person name="Spatafora J.W."/>
            <person name="Crous P.W."/>
            <person name="Grigoriev I.V."/>
        </authorList>
    </citation>
    <scope>NUCLEOTIDE SEQUENCE</scope>
    <source>
        <strain evidence="3">CBS 394.84</strain>
    </source>
</reference>
<feature type="region of interest" description="Disordered" evidence="1">
    <location>
        <begin position="1"/>
        <end position="51"/>
    </location>
</feature>
<evidence type="ECO:0000256" key="2">
    <source>
        <dbReference type="SAM" id="Phobius"/>
    </source>
</evidence>
<dbReference type="RefSeq" id="XP_040787065.1">
    <property type="nucleotide sequence ID" value="XM_040930131.1"/>
</dbReference>
<feature type="compositionally biased region" description="Acidic residues" evidence="1">
    <location>
        <begin position="41"/>
        <end position="50"/>
    </location>
</feature>
<dbReference type="EMBL" id="ML976616">
    <property type="protein sequence ID" value="KAF1844502.1"/>
    <property type="molecule type" value="Genomic_DNA"/>
</dbReference>
<sequence length="339" mass="37830">MTALPETDQLWGNDKPKPTRTAHSRNAKRADGWSPDSESLGSEEEEEDGTGLDSILHIPCKPKYINRVYFSVVHLNGTLAHDNNGKHALFYISSFWDIMYPKTIRTALFNNATASHGCPKGHCTSKIIPGLLLEGERVMLKYIEDPVSLKYGWIGRTCQYHGAVREVEKLGVTLGHIGYFMHGASIPPAILDFVETRMQHTFPILEIILWGMGAGLILGLPLACCAGFVILIIWCKFLRPGVTAAWDITKHCFGGKGVVGIALKGAWARVCSMWNTLSARNRHNVDSQKAELLEHNLDEYPISNPPSDKTYNGIRSFETDVCSQDEWDLGRRQPRDNIV</sequence>
<evidence type="ECO:0000313" key="4">
    <source>
        <dbReference type="Proteomes" id="UP000800039"/>
    </source>
</evidence>
<keyword evidence="2" id="KW-0812">Transmembrane</keyword>
<gene>
    <name evidence="3" type="ORF">K460DRAFT_309433</name>
</gene>
<feature type="compositionally biased region" description="Basic residues" evidence="1">
    <location>
        <begin position="18"/>
        <end position="27"/>
    </location>
</feature>
<keyword evidence="2" id="KW-0472">Membrane</keyword>
<dbReference type="OrthoDB" id="3790736at2759"/>
<name>A0A9P4GF64_9PLEO</name>
<feature type="transmembrane region" description="Helical" evidence="2">
    <location>
        <begin position="207"/>
        <end position="234"/>
    </location>
</feature>
<dbReference type="AlphaFoldDB" id="A0A9P4GF64"/>
<comment type="caution">
    <text evidence="3">The sequence shown here is derived from an EMBL/GenBank/DDBJ whole genome shotgun (WGS) entry which is preliminary data.</text>
</comment>
<dbReference type="GeneID" id="63847383"/>
<proteinExistence type="predicted"/>
<keyword evidence="4" id="KW-1185">Reference proteome</keyword>
<dbReference type="Proteomes" id="UP000800039">
    <property type="component" value="Unassembled WGS sequence"/>
</dbReference>
<evidence type="ECO:0000256" key="1">
    <source>
        <dbReference type="SAM" id="MobiDB-lite"/>
    </source>
</evidence>